<protein>
    <submittedName>
        <fullName evidence="2">Uncharacterized protein</fullName>
    </submittedName>
</protein>
<dbReference type="Proteomes" id="UP000199170">
    <property type="component" value="Unassembled WGS sequence"/>
</dbReference>
<sequence>MTNASEARIACSRQTRQLVKAKKRGGESYDELLQKMTRQYDPSENLEVDE</sequence>
<proteinExistence type="predicted"/>
<evidence type="ECO:0000256" key="1">
    <source>
        <dbReference type="SAM" id="MobiDB-lite"/>
    </source>
</evidence>
<organism evidence="2 3">
    <name type="scientific">Halobellus clavatus</name>
    <dbReference type="NCBI Taxonomy" id="660517"/>
    <lineage>
        <taxon>Archaea</taxon>
        <taxon>Methanobacteriati</taxon>
        <taxon>Methanobacteriota</taxon>
        <taxon>Stenosarchaea group</taxon>
        <taxon>Halobacteria</taxon>
        <taxon>Halobacteriales</taxon>
        <taxon>Haloferacaceae</taxon>
        <taxon>Halobellus</taxon>
    </lineage>
</organism>
<accession>A0A1H3J753</accession>
<name>A0A1H3J753_9EURY</name>
<evidence type="ECO:0000313" key="2">
    <source>
        <dbReference type="EMBL" id="SDY35791.1"/>
    </source>
</evidence>
<dbReference type="AlphaFoldDB" id="A0A1H3J753"/>
<feature type="region of interest" description="Disordered" evidence="1">
    <location>
        <begin position="16"/>
        <end position="50"/>
    </location>
</feature>
<evidence type="ECO:0000313" key="3">
    <source>
        <dbReference type="Proteomes" id="UP000199170"/>
    </source>
</evidence>
<reference evidence="3" key="1">
    <citation type="submission" date="2016-10" db="EMBL/GenBank/DDBJ databases">
        <authorList>
            <person name="Varghese N."/>
            <person name="Submissions S."/>
        </authorList>
    </citation>
    <scope>NUCLEOTIDE SEQUENCE [LARGE SCALE GENOMIC DNA]</scope>
    <source>
        <strain evidence="3">CGMCC 1.10118</strain>
    </source>
</reference>
<dbReference type="EMBL" id="FNPB01000012">
    <property type="protein sequence ID" value="SDY35791.1"/>
    <property type="molecule type" value="Genomic_DNA"/>
</dbReference>
<gene>
    <name evidence="2" type="ORF">SAMN04487946_11256</name>
</gene>
<keyword evidence="3" id="KW-1185">Reference proteome</keyword>